<evidence type="ECO:0000313" key="3">
    <source>
        <dbReference type="Proteomes" id="UP000637628"/>
    </source>
</evidence>
<gene>
    <name evidence="2" type="ORF">Adu01nite_33510</name>
</gene>
<dbReference type="PROSITE" id="PS51819">
    <property type="entry name" value="VOC"/>
    <property type="match status" value="2"/>
</dbReference>
<dbReference type="InterPro" id="IPR004360">
    <property type="entry name" value="Glyas_Fos-R_dOase_dom"/>
</dbReference>
<comment type="caution">
    <text evidence="2">The sequence shown here is derived from an EMBL/GenBank/DDBJ whole genome shotgun (WGS) entry which is preliminary data.</text>
</comment>
<reference evidence="2 3" key="1">
    <citation type="submission" date="2021-01" db="EMBL/GenBank/DDBJ databases">
        <title>Whole genome shotgun sequence of Actinoplanes durhamensis NBRC 14914.</title>
        <authorList>
            <person name="Komaki H."/>
            <person name="Tamura T."/>
        </authorList>
    </citation>
    <scope>NUCLEOTIDE SEQUENCE [LARGE SCALE GENOMIC DNA]</scope>
    <source>
        <strain evidence="2 3">NBRC 14914</strain>
    </source>
</reference>
<dbReference type="InterPro" id="IPR037523">
    <property type="entry name" value="VOC_core"/>
</dbReference>
<accession>A0ABQ3YWT6</accession>
<dbReference type="Pfam" id="PF00903">
    <property type="entry name" value="Glyoxalase"/>
    <property type="match status" value="1"/>
</dbReference>
<keyword evidence="3" id="KW-1185">Reference proteome</keyword>
<proteinExistence type="predicted"/>
<name>A0ABQ3YWT6_9ACTN</name>
<organism evidence="2 3">
    <name type="scientific">Paractinoplanes durhamensis</name>
    <dbReference type="NCBI Taxonomy" id="113563"/>
    <lineage>
        <taxon>Bacteria</taxon>
        <taxon>Bacillati</taxon>
        <taxon>Actinomycetota</taxon>
        <taxon>Actinomycetes</taxon>
        <taxon>Micromonosporales</taxon>
        <taxon>Micromonosporaceae</taxon>
        <taxon>Paractinoplanes</taxon>
    </lineage>
</organism>
<evidence type="ECO:0000259" key="1">
    <source>
        <dbReference type="PROSITE" id="PS51819"/>
    </source>
</evidence>
<dbReference type="Gene3D" id="3.10.180.10">
    <property type="entry name" value="2,3-Dihydroxybiphenyl 1,2-Dioxygenase, domain 1"/>
    <property type="match status" value="2"/>
</dbReference>
<dbReference type="SUPFAM" id="SSF54593">
    <property type="entry name" value="Glyoxalase/Bleomycin resistance protein/Dihydroxybiphenyl dioxygenase"/>
    <property type="match status" value="1"/>
</dbReference>
<evidence type="ECO:0000313" key="2">
    <source>
        <dbReference type="EMBL" id="GIE02001.1"/>
    </source>
</evidence>
<sequence length="305" mass="33315">MAKMGIQRIESVVYTVDDLETCVRFFTDFGLDLIAKEESHAVFETKIGQTLHLRTDPAGLPAAVENGNTLREVVWGASDAEELAAFVAAAGADREITQDADGVFHTVDETGFGVGLTVAGTSEYEPVDPRGANVTGFVHRVNAALSSVGQVRPLRMCHVALNIPKDGREAAVAFYVDRLGFIPTDVVKPMGTFMRVPGDADQHNFLLCHRPDKAGVNHVSFEVPGFDDVIEGGNHMIEKGWSEARRLGRHTVGSNVFRFVHAPCGGRVELAADMDRVDDTYGTRVHDETPPHHIWTLRTNRESPS</sequence>
<dbReference type="EMBL" id="BOML01000027">
    <property type="protein sequence ID" value="GIE02001.1"/>
    <property type="molecule type" value="Genomic_DNA"/>
</dbReference>
<protein>
    <submittedName>
        <fullName evidence="2">Glyoxalase/bleomycin resistance protein/dioxygenase superfamily protein</fullName>
    </submittedName>
</protein>
<dbReference type="Proteomes" id="UP000637628">
    <property type="component" value="Unassembled WGS sequence"/>
</dbReference>
<feature type="domain" description="VOC" evidence="1">
    <location>
        <begin position="155"/>
        <end position="273"/>
    </location>
</feature>
<feature type="domain" description="VOC" evidence="1">
    <location>
        <begin position="8"/>
        <end position="121"/>
    </location>
</feature>
<dbReference type="InterPro" id="IPR029068">
    <property type="entry name" value="Glyas_Bleomycin-R_OHBP_Dase"/>
</dbReference>